<dbReference type="Gene3D" id="3.30.160.60">
    <property type="entry name" value="Classic Zinc Finger"/>
    <property type="match status" value="1"/>
</dbReference>
<keyword evidence="4" id="KW-1185">Reference proteome</keyword>
<dbReference type="EMBL" id="NCKV01013488">
    <property type="protein sequence ID" value="RWS21147.1"/>
    <property type="molecule type" value="Genomic_DNA"/>
</dbReference>
<proteinExistence type="predicted"/>
<dbReference type="PROSITE" id="PS50157">
    <property type="entry name" value="ZINC_FINGER_C2H2_2"/>
    <property type="match status" value="1"/>
</dbReference>
<evidence type="ECO:0000259" key="2">
    <source>
        <dbReference type="PROSITE" id="PS50157"/>
    </source>
</evidence>
<accession>A0A443S0T5</accession>
<keyword evidence="1" id="KW-0863">Zinc-finger</keyword>
<name>A0A443S0T5_9ACAR</name>
<dbReference type="GO" id="GO:0008270">
    <property type="term" value="F:zinc ion binding"/>
    <property type="evidence" value="ECO:0007669"/>
    <property type="project" value="UniProtKB-KW"/>
</dbReference>
<reference evidence="3 4" key="1">
    <citation type="journal article" date="2018" name="Gigascience">
        <title>Genomes of trombidid mites reveal novel predicted allergens and laterally-transferred genes associated with secondary metabolism.</title>
        <authorList>
            <person name="Dong X."/>
            <person name="Chaisiri K."/>
            <person name="Xia D."/>
            <person name="Armstrong S.D."/>
            <person name="Fang Y."/>
            <person name="Donnelly M.J."/>
            <person name="Kadowaki T."/>
            <person name="McGarry J.W."/>
            <person name="Darby A.C."/>
            <person name="Makepeace B.L."/>
        </authorList>
    </citation>
    <scope>NUCLEOTIDE SEQUENCE [LARGE SCALE GENOMIC DNA]</scope>
    <source>
        <strain evidence="3">UoL-UT</strain>
    </source>
</reference>
<keyword evidence="1" id="KW-0479">Metal-binding</keyword>
<dbReference type="InterPro" id="IPR013087">
    <property type="entry name" value="Znf_C2H2_type"/>
</dbReference>
<organism evidence="3 4">
    <name type="scientific">Leptotrombidium deliense</name>
    <dbReference type="NCBI Taxonomy" id="299467"/>
    <lineage>
        <taxon>Eukaryota</taxon>
        <taxon>Metazoa</taxon>
        <taxon>Ecdysozoa</taxon>
        <taxon>Arthropoda</taxon>
        <taxon>Chelicerata</taxon>
        <taxon>Arachnida</taxon>
        <taxon>Acari</taxon>
        <taxon>Acariformes</taxon>
        <taxon>Trombidiformes</taxon>
        <taxon>Prostigmata</taxon>
        <taxon>Anystina</taxon>
        <taxon>Parasitengona</taxon>
        <taxon>Trombiculoidea</taxon>
        <taxon>Trombiculidae</taxon>
        <taxon>Leptotrombidium</taxon>
    </lineage>
</organism>
<evidence type="ECO:0000256" key="1">
    <source>
        <dbReference type="PROSITE-ProRule" id="PRU00042"/>
    </source>
</evidence>
<comment type="caution">
    <text evidence="3">The sequence shown here is derived from an EMBL/GenBank/DDBJ whole genome shotgun (WGS) entry which is preliminary data.</text>
</comment>
<sequence length="171" mass="19779">MDVETLLKIFRVNHTSCVDNEASVRHDYELKSLKHCPNTNTITGMIAKFNEHISSEVTKGVKQYKCKRSTLFKHLANHDGSKKNVCNVCEKHFTTNTNLKAHKNGFQNKKNPNHTEFNNEDMTALQLTQKLITLETIIFRNQQMYKSTKLSANFANYYMFIQVVNFSNVDV</sequence>
<dbReference type="VEuPathDB" id="VectorBase:LDEU010893"/>
<feature type="domain" description="C2H2-type" evidence="2">
    <location>
        <begin position="84"/>
        <end position="112"/>
    </location>
</feature>
<evidence type="ECO:0000313" key="3">
    <source>
        <dbReference type="EMBL" id="RWS21147.1"/>
    </source>
</evidence>
<protein>
    <recommendedName>
        <fullName evidence="2">C2H2-type domain-containing protein</fullName>
    </recommendedName>
</protein>
<gene>
    <name evidence="3" type="ORF">B4U80_14920</name>
</gene>
<dbReference type="Proteomes" id="UP000288716">
    <property type="component" value="Unassembled WGS sequence"/>
</dbReference>
<dbReference type="InterPro" id="IPR036236">
    <property type="entry name" value="Znf_C2H2_sf"/>
</dbReference>
<dbReference type="SUPFAM" id="SSF57667">
    <property type="entry name" value="beta-beta-alpha zinc fingers"/>
    <property type="match status" value="1"/>
</dbReference>
<keyword evidence="1" id="KW-0862">Zinc</keyword>
<evidence type="ECO:0000313" key="4">
    <source>
        <dbReference type="Proteomes" id="UP000288716"/>
    </source>
</evidence>
<dbReference type="AlphaFoldDB" id="A0A443S0T5"/>